<reference evidence="2" key="1">
    <citation type="journal article" date="2023" name="G3 (Bethesda)">
        <title>Genome assembly and association tests identify interacting loci associated with vigor, precocity, and sex in interspecific pistachio rootstocks.</title>
        <authorList>
            <person name="Palmer W."/>
            <person name="Jacygrad E."/>
            <person name="Sagayaradj S."/>
            <person name="Cavanaugh K."/>
            <person name="Han R."/>
            <person name="Bertier L."/>
            <person name="Beede B."/>
            <person name="Kafkas S."/>
            <person name="Golino D."/>
            <person name="Preece J."/>
            <person name="Michelmore R."/>
        </authorList>
    </citation>
    <scope>NUCLEOTIDE SEQUENCE [LARGE SCALE GENOMIC DNA]</scope>
</reference>
<evidence type="ECO:0000313" key="1">
    <source>
        <dbReference type="EMBL" id="KAJ0082330.1"/>
    </source>
</evidence>
<keyword evidence="2" id="KW-1185">Reference proteome</keyword>
<gene>
    <name evidence="1" type="ORF">Patl1_09770</name>
</gene>
<evidence type="ECO:0000313" key="2">
    <source>
        <dbReference type="Proteomes" id="UP001164250"/>
    </source>
</evidence>
<organism evidence="1 2">
    <name type="scientific">Pistacia atlantica</name>
    <dbReference type="NCBI Taxonomy" id="434234"/>
    <lineage>
        <taxon>Eukaryota</taxon>
        <taxon>Viridiplantae</taxon>
        <taxon>Streptophyta</taxon>
        <taxon>Embryophyta</taxon>
        <taxon>Tracheophyta</taxon>
        <taxon>Spermatophyta</taxon>
        <taxon>Magnoliopsida</taxon>
        <taxon>eudicotyledons</taxon>
        <taxon>Gunneridae</taxon>
        <taxon>Pentapetalae</taxon>
        <taxon>rosids</taxon>
        <taxon>malvids</taxon>
        <taxon>Sapindales</taxon>
        <taxon>Anacardiaceae</taxon>
        <taxon>Pistacia</taxon>
    </lineage>
</organism>
<protein>
    <submittedName>
        <fullName evidence="1">Uncharacterized protein</fullName>
    </submittedName>
</protein>
<dbReference type="EMBL" id="CM047908">
    <property type="protein sequence ID" value="KAJ0082330.1"/>
    <property type="molecule type" value="Genomic_DNA"/>
</dbReference>
<comment type="caution">
    <text evidence="1">The sequence shown here is derived from an EMBL/GenBank/DDBJ whole genome shotgun (WGS) entry which is preliminary data.</text>
</comment>
<accession>A0ACC1A5U9</accession>
<sequence>MVLDFNSEVLNALWVTQVRANINQQTCGLKLVFRVTEVGADDGVTENGEFFGGNPVLHLRVAESAMSAAMPGARLRISVLEIRGKSKKSCCGYFTFCQSRLAPGTTIEG</sequence>
<proteinExistence type="predicted"/>
<name>A0ACC1A5U9_9ROSI</name>
<dbReference type="Proteomes" id="UP001164250">
    <property type="component" value="Chromosome 12"/>
</dbReference>